<dbReference type="InParanoid" id="A0A2J6SRU5"/>
<dbReference type="OrthoDB" id="3541703at2759"/>
<protein>
    <recommendedName>
        <fullName evidence="1">2EXR domain-containing protein</fullName>
    </recommendedName>
</protein>
<dbReference type="GeneID" id="36596090"/>
<dbReference type="PANTHER" id="PTHR35910">
    <property type="entry name" value="2EXR DOMAIN-CONTAINING PROTEIN"/>
    <property type="match status" value="1"/>
</dbReference>
<dbReference type="Pfam" id="PF20150">
    <property type="entry name" value="2EXR"/>
    <property type="match status" value="1"/>
</dbReference>
<dbReference type="InterPro" id="IPR045518">
    <property type="entry name" value="2EXR"/>
</dbReference>
<name>A0A2J6SRU5_9HELO</name>
<dbReference type="AlphaFoldDB" id="A0A2J6SRU5"/>
<dbReference type="EMBL" id="KZ613872">
    <property type="protein sequence ID" value="PMD53459.1"/>
    <property type="molecule type" value="Genomic_DNA"/>
</dbReference>
<reference evidence="2 3" key="1">
    <citation type="submission" date="2016-04" db="EMBL/GenBank/DDBJ databases">
        <title>A degradative enzymes factory behind the ericoid mycorrhizal symbiosis.</title>
        <authorList>
            <consortium name="DOE Joint Genome Institute"/>
            <person name="Martino E."/>
            <person name="Morin E."/>
            <person name="Grelet G."/>
            <person name="Kuo A."/>
            <person name="Kohler A."/>
            <person name="Daghino S."/>
            <person name="Barry K."/>
            <person name="Choi C."/>
            <person name="Cichocki N."/>
            <person name="Clum A."/>
            <person name="Copeland A."/>
            <person name="Hainaut M."/>
            <person name="Haridas S."/>
            <person name="Labutti K."/>
            <person name="Lindquist E."/>
            <person name="Lipzen A."/>
            <person name="Khouja H.-R."/>
            <person name="Murat C."/>
            <person name="Ohm R."/>
            <person name="Olson A."/>
            <person name="Spatafora J."/>
            <person name="Veneault-Fourrey C."/>
            <person name="Henrissat B."/>
            <person name="Grigoriev I."/>
            <person name="Martin F."/>
            <person name="Perotto S."/>
        </authorList>
    </citation>
    <scope>NUCLEOTIDE SEQUENCE [LARGE SCALE GENOMIC DNA]</scope>
    <source>
        <strain evidence="2 3">E</strain>
    </source>
</reference>
<gene>
    <name evidence="2" type="ORF">K444DRAFT_700575</name>
</gene>
<evidence type="ECO:0000313" key="2">
    <source>
        <dbReference type="EMBL" id="PMD53459.1"/>
    </source>
</evidence>
<dbReference type="Proteomes" id="UP000235371">
    <property type="component" value="Unassembled WGS sequence"/>
</dbReference>
<accession>A0A2J6SRU5</accession>
<organism evidence="2 3">
    <name type="scientific">Hyaloscypha bicolor E</name>
    <dbReference type="NCBI Taxonomy" id="1095630"/>
    <lineage>
        <taxon>Eukaryota</taxon>
        <taxon>Fungi</taxon>
        <taxon>Dikarya</taxon>
        <taxon>Ascomycota</taxon>
        <taxon>Pezizomycotina</taxon>
        <taxon>Leotiomycetes</taxon>
        <taxon>Helotiales</taxon>
        <taxon>Hyaloscyphaceae</taxon>
        <taxon>Hyaloscypha</taxon>
        <taxon>Hyaloscypha bicolor</taxon>
    </lineage>
</organism>
<evidence type="ECO:0000313" key="3">
    <source>
        <dbReference type="Proteomes" id="UP000235371"/>
    </source>
</evidence>
<feature type="domain" description="2EXR" evidence="1">
    <location>
        <begin position="31"/>
        <end position="130"/>
    </location>
</feature>
<keyword evidence="3" id="KW-1185">Reference proteome</keyword>
<dbReference type="RefSeq" id="XP_024730363.1">
    <property type="nucleotide sequence ID" value="XM_024888014.1"/>
</dbReference>
<dbReference type="PANTHER" id="PTHR35910:SF6">
    <property type="entry name" value="2EXR DOMAIN-CONTAINING PROTEIN"/>
    <property type="match status" value="1"/>
</dbReference>
<sequence length="252" mass="28645">MASNNSATEASEATHSTTTTTTIVPAPLVTFEKFPKLPRELQDEIWKQALPGFRLITIVQRLPGAMASFSMSQATPNIHLLRNTIQALAEPPIILRVDTKSRNVALRHYHPMFQNVLFSPVFVDPDVDILPFYNHRALAAFYQVATATHANIVEFPLIRAVAIPHMHLTTTPHNSLACAMDVIKTWHRVKDLYMVSPTMNGPINGFPVEEMKMLLALHRRLVLDEMTEREKREWMIPSVVFLREEDLEEITD</sequence>
<evidence type="ECO:0000259" key="1">
    <source>
        <dbReference type="Pfam" id="PF20150"/>
    </source>
</evidence>
<proteinExistence type="predicted"/>